<reference evidence="16" key="1">
    <citation type="journal article" date="2017" name="Genome Announc.">
        <title>Genome sequences of Cyberlindnera fabianii 65, Pichia kudriavzevii 129, and Saccharomyces cerevisiae 131 isolated from fermented masau fruits in Zimbabwe.</title>
        <authorList>
            <person name="van Rijswijck I.M.H."/>
            <person name="Derks M.F.L."/>
            <person name="Abee T."/>
            <person name="de Ridder D."/>
            <person name="Smid E.J."/>
        </authorList>
    </citation>
    <scope>NUCLEOTIDE SEQUENCE [LARGE SCALE GENOMIC DNA]</scope>
    <source>
        <strain evidence="16">65</strain>
    </source>
</reference>
<keyword evidence="7" id="KW-0411">Iron-sulfur</keyword>
<keyword evidence="15" id="KW-0255">Endonuclease</keyword>
<comment type="function">
    <text evidence="12">Bifunctional DNA N-glycosylase with associated apurinic/apyrimidinic (AP) lyase function that catalyzes the first step in base excision repair (BER), the primary repair pathway for the repair of oxidative DNA damage. The DNA N-glycosylase activity releases the damaged DNA base from DNA by cleaving the N-glycosidic bond, leaving an AP site. The AP lyase activity cleaves the phosphodiester bond 3' to the AP site by a beta-elimination. Primarily recognizes and repairs oxidative base damage of pyrimidines.</text>
</comment>
<keyword evidence="8 12" id="KW-0234">DNA repair</keyword>
<dbReference type="GO" id="GO:0140078">
    <property type="term" value="F:class I DNA-(apurinic or apyrimidinic site) endonuclease activity"/>
    <property type="evidence" value="ECO:0007669"/>
    <property type="project" value="UniProtKB-EC"/>
</dbReference>
<evidence type="ECO:0000256" key="4">
    <source>
        <dbReference type="ARBA" id="ARBA00022763"/>
    </source>
</evidence>
<dbReference type="Pfam" id="PF00633">
    <property type="entry name" value="HHH"/>
    <property type="match status" value="1"/>
</dbReference>
<dbReference type="STRING" id="36022.A0A1V2L6E3"/>
<evidence type="ECO:0000256" key="10">
    <source>
        <dbReference type="ARBA" id="ARBA00023295"/>
    </source>
</evidence>
<protein>
    <recommendedName>
        <fullName evidence="12">Endonuclease III homolog</fullName>
        <ecNumber evidence="12">3.2.2.-</ecNumber>
        <ecNumber evidence="12">4.2.99.18</ecNumber>
    </recommendedName>
    <alternativeName>
        <fullName evidence="12">Bifunctional DNA N-glycosylase/DNA-(apurinic or apyrimidinic site) lyase</fullName>
        <shortName evidence="12">DNA glycosylase/AP lyase</shortName>
    </alternativeName>
</protein>
<evidence type="ECO:0000256" key="8">
    <source>
        <dbReference type="ARBA" id="ARBA00023204"/>
    </source>
</evidence>
<dbReference type="GO" id="GO:0005739">
    <property type="term" value="C:mitochondrion"/>
    <property type="evidence" value="ECO:0007669"/>
    <property type="project" value="UniProtKB-SubCell"/>
</dbReference>
<feature type="active site" description="Nucleophile; for N-glycosylase activity" evidence="12">
    <location>
        <position position="257"/>
    </location>
</feature>
<dbReference type="InterPro" id="IPR030841">
    <property type="entry name" value="NTH1"/>
</dbReference>
<evidence type="ECO:0000256" key="5">
    <source>
        <dbReference type="ARBA" id="ARBA00022801"/>
    </source>
</evidence>
<dbReference type="OMA" id="MGCAEIP"/>
<feature type="region of interest" description="Disordered" evidence="13">
    <location>
        <begin position="24"/>
        <end position="46"/>
    </location>
</feature>
<dbReference type="PANTHER" id="PTHR43286:SF1">
    <property type="entry name" value="ENDONUCLEASE III-LIKE PROTEIN 1"/>
    <property type="match status" value="1"/>
</dbReference>
<evidence type="ECO:0000259" key="14">
    <source>
        <dbReference type="SMART" id="SM00478"/>
    </source>
</evidence>
<dbReference type="GO" id="GO:0005634">
    <property type="term" value="C:nucleus"/>
    <property type="evidence" value="ECO:0007669"/>
    <property type="project" value="UniProtKB-SubCell"/>
</dbReference>
<evidence type="ECO:0000256" key="9">
    <source>
        <dbReference type="ARBA" id="ARBA00023239"/>
    </source>
</evidence>
<dbReference type="AlphaFoldDB" id="A0A1V2L6E3"/>
<dbReference type="VEuPathDB" id="FungiDB:BON22_3294"/>
<dbReference type="GO" id="GO:0000703">
    <property type="term" value="F:oxidized pyrimidine nucleobase lesion DNA N-glycosylase activity"/>
    <property type="evidence" value="ECO:0007669"/>
    <property type="project" value="UniProtKB-UniRule"/>
</dbReference>
<dbReference type="GO" id="GO:0006285">
    <property type="term" value="P:base-excision repair, AP site formation"/>
    <property type="evidence" value="ECO:0007669"/>
    <property type="project" value="UniProtKB-UniRule"/>
</dbReference>
<proteinExistence type="inferred from homology"/>
<accession>A0A1V2L6E3</accession>
<dbReference type="PANTHER" id="PTHR43286">
    <property type="entry name" value="ENDONUCLEASE III-LIKE PROTEIN 1"/>
    <property type="match status" value="1"/>
</dbReference>
<dbReference type="CDD" id="cd00056">
    <property type="entry name" value="ENDO3c"/>
    <property type="match status" value="1"/>
</dbReference>
<dbReference type="InterPro" id="IPR011257">
    <property type="entry name" value="DNA_glycosylase"/>
</dbReference>
<dbReference type="InterPro" id="IPR004036">
    <property type="entry name" value="Endonuclease-III-like_CS2"/>
</dbReference>
<dbReference type="Gene3D" id="1.10.340.30">
    <property type="entry name" value="Hypothetical protein, domain 2"/>
    <property type="match status" value="1"/>
</dbReference>
<dbReference type="InterPro" id="IPR003265">
    <property type="entry name" value="HhH-GPD_domain"/>
</dbReference>
<feature type="compositionally biased region" description="Polar residues" evidence="13">
    <location>
        <begin position="27"/>
        <end position="40"/>
    </location>
</feature>
<comment type="catalytic activity">
    <reaction evidence="11 12">
        <text>2'-deoxyribonucleotide-(2'-deoxyribose 5'-phosphate)-2'-deoxyribonucleotide-DNA = a 3'-end 2'-deoxyribonucleotide-(2,3-dehydro-2,3-deoxyribose 5'-phosphate)-DNA + a 5'-end 5'-phospho-2'-deoxyribonucleoside-DNA + H(+)</text>
        <dbReference type="Rhea" id="RHEA:66592"/>
        <dbReference type="Rhea" id="RHEA-COMP:13180"/>
        <dbReference type="Rhea" id="RHEA-COMP:16897"/>
        <dbReference type="Rhea" id="RHEA-COMP:17067"/>
        <dbReference type="ChEBI" id="CHEBI:15378"/>
        <dbReference type="ChEBI" id="CHEBI:136412"/>
        <dbReference type="ChEBI" id="CHEBI:157695"/>
        <dbReference type="ChEBI" id="CHEBI:167181"/>
        <dbReference type="EC" id="4.2.99.18"/>
    </reaction>
</comment>
<evidence type="ECO:0000256" key="3">
    <source>
        <dbReference type="ARBA" id="ARBA00022723"/>
    </source>
</evidence>
<evidence type="ECO:0000256" key="11">
    <source>
        <dbReference type="ARBA" id="ARBA00044632"/>
    </source>
</evidence>
<keyword evidence="15" id="KW-0540">Nuclease</keyword>
<evidence type="ECO:0000256" key="1">
    <source>
        <dbReference type="ARBA" id="ARBA00008343"/>
    </source>
</evidence>
<dbReference type="Pfam" id="PF00730">
    <property type="entry name" value="HhH-GPD"/>
    <property type="match status" value="1"/>
</dbReference>
<dbReference type="InterPro" id="IPR000445">
    <property type="entry name" value="HhH_motif"/>
</dbReference>
<keyword evidence="12" id="KW-0496">Mitochondrion</keyword>
<dbReference type="GO" id="GO:0046872">
    <property type="term" value="F:metal ion binding"/>
    <property type="evidence" value="ECO:0007669"/>
    <property type="project" value="UniProtKB-KW"/>
</dbReference>
<evidence type="ECO:0000256" key="2">
    <source>
        <dbReference type="ARBA" id="ARBA00022485"/>
    </source>
</evidence>
<feature type="domain" description="HhH-GPD" evidence="14">
    <location>
        <begin position="159"/>
        <end position="316"/>
    </location>
</feature>
<dbReference type="EC" id="4.2.99.18" evidence="12"/>
<keyword evidence="3" id="KW-0479">Metal-binding</keyword>
<evidence type="ECO:0000256" key="12">
    <source>
        <dbReference type="HAMAP-Rule" id="MF_03183"/>
    </source>
</evidence>
<dbReference type="PROSITE" id="PS01155">
    <property type="entry name" value="ENDONUCLEASE_III_2"/>
    <property type="match status" value="1"/>
</dbReference>
<dbReference type="GO" id="GO:0003677">
    <property type="term" value="F:DNA binding"/>
    <property type="evidence" value="ECO:0007669"/>
    <property type="project" value="UniProtKB-UniRule"/>
</dbReference>
<dbReference type="SUPFAM" id="SSF48150">
    <property type="entry name" value="DNA-glycosylase"/>
    <property type="match status" value="1"/>
</dbReference>
<name>A0A1V2L6E3_CYBFA</name>
<keyword evidence="6" id="KW-0408">Iron</keyword>
<evidence type="ECO:0000313" key="15">
    <source>
        <dbReference type="EMBL" id="ONH66611.1"/>
    </source>
</evidence>
<dbReference type="EC" id="3.2.2.-" evidence="12"/>
<keyword evidence="16" id="KW-1185">Reference proteome</keyword>
<dbReference type="SMART" id="SM00478">
    <property type="entry name" value="ENDO3c"/>
    <property type="match status" value="1"/>
</dbReference>
<dbReference type="EMBL" id="MPUK01000006">
    <property type="protein sequence ID" value="ONH66611.1"/>
    <property type="molecule type" value="Genomic_DNA"/>
</dbReference>
<evidence type="ECO:0000313" key="16">
    <source>
        <dbReference type="Proteomes" id="UP000189513"/>
    </source>
</evidence>
<dbReference type="InterPro" id="IPR023170">
    <property type="entry name" value="HhH_base_excis_C"/>
</dbReference>
<sequence>MNKVKAEKKAPDSEILAEVKLTEESLTDTTSHSSIPSTKISPVRVKPEIKEENEVAIPPSPKKRRINTPKIKIEIKQEAEIGTKDETKDEEIPQAGEEPKYIPVPKNFFEIYEHVKQMRTKVIAPVDTMGCAEIPLTLNTDIELTPRNYRFQLLVSLMLSSQTKDEINYIAMSNMKTYFTEQGYEQGITIDAIRWVDEKKLDQLIYSVGFHTRKASFIKKAAEILASEWDGDVPNTVEGLVALPGVGPKMAFLTLQKAWNLTLGIGVDTHVDRLSKMWRWVKNKKGPEQTRAELESWLPKSLWNEINPELVGFGQSICLPRGRRCDLCTLSKTKLCPNVDRALLKKVAVMTPEERKHMNRTLRFDPEPLIKDMEDLA</sequence>
<evidence type="ECO:0000256" key="13">
    <source>
        <dbReference type="SAM" id="MobiDB-lite"/>
    </source>
</evidence>
<evidence type="ECO:0000256" key="6">
    <source>
        <dbReference type="ARBA" id="ARBA00023004"/>
    </source>
</evidence>
<keyword evidence="10 12" id="KW-0326">Glycosidase</keyword>
<comment type="similarity">
    <text evidence="1 12">Belongs to the Nth/MutY family.</text>
</comment>
<comment type="caution">
    <text evidence="12">Lacks conserved residue(s) required for the propagation of feature annotation.</text>
</comment>
<evidence type="ECO:0000256" key="7">
    <source>
        <dbReference type="ARBA" id="ARBA00023014"/>
    </source>
</evidence>
<organism evidence="15 16">
    <name type="scientific">Cyberlindnera fabianii</name>
    <name type="common">Yeast</name>
    <name type="synonym">Hansenula fabianii</name>
    <dbReference type="NCBI Taxonomy" id="36022"/>
    <lineage>
        <taxon>Eukaryota</taxon>
        <taxon>Fungi</taxon>
        <taxon>Dikarya</taxon>
        <taxon>Ascomycota</taxon>
        <taxon>Saccharomycotina</taxon>
        <taxon>Saccharomycetes</taxon>
        <taxon>Phaffomycetales</taxon>
        <taxon>Phaffomycetaceae</taxon>
        <taxon>Cyberlindnera</taxon>
    </lineage>
</organism>
<comment type="caution">
    <text evidence="15">The sequence shown here is derived from an EMBL/GenBank/DDBJ whole genome shotgun (WGS) entry which is preliminary data.</text>
</comment>
<keyword evidence="2" id="KW-0004">4Fe-4S</keyword>
<dbReference type="GO" id="GO:0006289">
    <property type="term" value="P:nucleotide-excision repair"/>
    <property type="evidence" value="ECO:0007669"/>
    <property type="project" value="TreeGrafter"/>
</dbReference>
<keyword evidence="12" id="KW-0539">Nucleus</keyword>
<dbReference type="Proteomes" id="UP000189513">
    <property type="component" value="Unassembled WGS sequence"/>
</dbReference>
<comment type="subcellular location">
    <subcellularLocation>
        <location evidence="12">Nucleus</location>
    </subcellularLocation>
    <subcellularLocation>
        <location evidence="12">Mitochondrion</location>
    </subcellularLocation>
</comment>
<gene>
    <name evidence="12" type="primary">NTG1</name>
    <name evidence="15" type="ORF">BON22_3294</name>
</gene>
<dbReference type="FunFam" id="1.10.340.30:FF:000005">
    <property type="entry name" value="Endonuclease III-like protein 1"/>
    <property type="match status" value="1"/>
</dbReference>
<dbReference type="GO" id="GO:0051539">
    <property type="term" value="F:4 iron, 4 sulfur cluster binding"/>
    <property type="evidence" value="ECO:0007669"/>
    <property type="project" value="UniProtKB-KW"/>
</dbReference>
<dbReference type="HAMAP" id="MF_03183">
    <property type="entry name" value="Endonuclease_III_Nth"/>
    <property type="match status" value="1"/>
</dbReference>
<keyword evidence="5 12" id="KW-0378">Hydrolase</keyword>
<keyword evidence="9 12" id="KW-0456">Lyase</keyword>
<dbReference type="Gene3D" id="1.10.1670.10">
    <property type="entry name" value="Helix-hairpin-Helix base-excision DNA repair enzymes (C-terminal)"/>
    <property type="match status" value="1"/>
</dbReference>
<keyword evidence="4 12" id="KW-0227">DNA damage</keyword>